<sequence>MPGGQPQPATMQTPAWIKRFWADFLYKEFLPIKILFFLMYGASMAMFPFLTIQARSLGITEKELGIVYAFTPAITIIGPPLTGMIADKIGNFKVFLSLTLAASGGAAIVFSAVPMARRYHTLPDSLPLTLSLVGDGPPTLSVPPPLQCDYLPLLNNLTITIANCSLCDPSSVLEGGCVPQGPSVCLGQQVEAPGEVEVQVLPATPATNTSNATFLEVIHWSDAAFPPQTGGEVEECAIACSAAGARGDLCSNTVSVEVIDPMLTFWCYLLVRVLNGFTLAASFTLFDGAAMAILKEHKGDYGLQRLYGNLGAIFLTPISGLLIDRSSEEDGDQDYRPAFYLYCALKVMGAAVILFLDLDFRKPSNKVLKDFRGLLKKPEILAFLVVMLISGICFGVLDTFLFWLLQDLGAKKYLMGITVTVGSLAGIPILVASGFIFKKLGLANTIILGFAFYVFRMLGYSFITNPWWCMPFEALECFTVSLMSAAAVSYAADLATPATLATLQGLYGGIYHGVGRGLGSLVSGFLMAPLGLRNVFRVLALVCGATGVLYFATNCLFFRKLQKKRKVRFEQLREPDSSDRPAEEKAGTDTCRQKGNVTQEGGEADTMLRAGGVVEREPEGARGNQREPRNKSPPAPSLSRHQAIYPEERKAGRRGEESEAGTGKKGALYRLYSTRSPPRCRVGGGVGSVMPPVNTLKGYQAVAASTAAGGTLNGKRAIPNIILHDLQLTVMGGQGAGRGGEGGRGRGQAGAEGWSGAMTPGTAHHLKLGQAAVAVAVAQASSSPQSAPWSYLRRPDTRSDTVS</sequence>
<feature type="region of interest" description="Disordered" evidence="6">
    <location>
        <begin position="779"/>
        <end position="803"/>
    </location>
</feature>
<feature type="region of interest" description="Disordered" evidence="6">
    <location>
        <begin position="569"/>
        <end position="663"/>
    </location>
</feature>
<feature type="transmembrane region" description="Helical" evidence="7">
    <location>
        <begin position="339"/>
        <end position="360"/>
    </location>
</feature>
<evidence type="ECO:0000313" key="10">
    <source>
        <dbReference type="Proteomes" id="UP001487740"/>
    </source>
</evidence>
<feature type="transmembrane region" description="Helical" evidence="7">
    <location>
        <begin position="34"/>
        <end position="52"/>
    </location>
</feature>
<dbReference type="InterPro" id="IPR036259">
    <property type="entry name" value="MFS_trans_sf"/>
</dbReference>
<comment type="similarity">
    <text evidence="2">Belongs to the major facilitator superfamily. MFSD6 family.</text>
</comment>
<dbReference type="Pfam" id="PF12832">
    <property type="entry name" value="MFS_1_like"/>
    <property type="match status" value="1"/>
</dbReference>
<dbReference type="Gene3D" id="1.20.1250.20">
    <property type="entry name" value="MFS general substrate transporter like domains"/>
    <property type="match status" value="3"/>
</dbReference>
<feature type="domain" description="Major facilitator superfamily associated" evidence="8">
    <location>
        <begin position="32"/>
        <end position="537"/>
    </location>
</feature>
<organism evidence="9 10">
    <name type="scientific">Scylla paramamosain</name>
    <name type="common">Mud crab</name>
    <dbReference type="NCBI Taxonomy" id="85552"/>
    <lineage>
        <taxon>Eukaryota</taxon>
        <taxon>Metazoa</taxon>
        <taxon>Ecdysozoa</taxon>
        <taxon>Arthropoda</taxon>
        <taxon>Crustacea</taxon>
        <taxon>Multicrustacea</taxon>
        <taxon>Malacostraca</taxon>
        <taxon>Eumalacostraca</taxon>
        <taxon>Eucarida</taxon>
        <taxon>Decapoda</taxon>
        <taxon>Pleocyemata</taxon>
        <taxon>Brachyura</taxon>
        <taxon>Eubrachyura</taxon>
        <taxon>Portunoidea</taxon>
        <taxon>Portunidae</taxon>
        <taxon>Portuninae</taxon>
        <taxon>Scylla</taxon>
    </lineage>
</organism>
<feature type="compositionally biased region" description="Low complexity" evidence="6">
    <location>
        <begin position="779"/>
        <end position="788"/>
    </location>
</feature>
<evidence type="ECO:0000256" key="4">
    <source>
        <dbReference type="ARBA" id="ARBA00022989"/>
    </source>
</evidence>
<feature type="compositionally biased region" description="Basic and acidic residues" evidence="6">
    <location>
        <begin position="569"/>
        <end position="587"/>
    </location>
</feature>
<reference evidence="9 10" key="1">
    <citation type="submission" date="2023-03" db="EMBL/GenBank/DDBJ databases">
        <title>High-quality genome of Scylla paramamosain provides insights in environmental adaptation.</title>
        <authorList>
            <person name="Zhang L."/>
        </authorList>
    </citation>
    <scope>NUCLEOTIDE SEQUENCE [LARGE SCALE GENOMIC DNA]</scope>
    <source>
        <strain evidence="9">LZ_2023a</strain>
        <tissue evidence="9">Muscle</tissue>
    </source>
</reference>
<evidence type="ECO:0000259" key="8">
    <source>
        <dbReference type="Pfam" id="PF12832"/>
    </source>
</evidence>
<dbReference type="EMBL" id="JARAKH010000021">
    <property type="protein sequence ID" value="KAK8392899.1"/>
    <property type="molecule type" value="Genomic_DNA"/>
</dbReference>
<feature type="transmembrane region" description="Helical" evidence="7">
    <location>
        <begin position="306"/>
        <end position="323"/>
    </location>
</feature>
<keyword evidence="3 7" id="KW-0812">Transmembrane</keyword>
<evidence type="ECO:0000313" key="9">
    <source>
        <dbReference type="EMBL" id="KAK8392899.1"/>
    </source>
</evidence>
<feature type="transmembrane region" description="Helical" evidence="7">
    <location>
        <begin position="64"/>
        <end position="86"/>
    </location>
</feature>
<feature type="compositionally biased region" description="Basic and acidic residues" evidence="6">
    <location>
        <begin position="793"/>
        <end position="803"/>
    </location>
</feature>
<feature type="compositionally biased region" description="Basic and acidic residues" evidence="6">
    <location>
        <begin position="646"/>
        <end position="657"/>
    </location>
</feature>
<accession>A0AAW0TYP2</accession>
<evidence type="ECO:0000256" key="1">
    <source>
        <dbReference type="ARBA" id="ARBA00004141"/>
    </source>
</evidence>
<keyword evidence="4 7" id="KW-1133">Transmembrane helix</keyword>
<dbReference type="AlphaFoldDB" id="A0AAW0TYP2"/>
<dbReference type="PANTHER" id="PTHR16172:SF35">
    <property type="entry name" value="MAJOR FACILITATOR SUPERFAMILY (MFS) PROFILE DOMAIN-CONTAINING PROTEIN"/>
    <property type="match status" value="1"/>
</dbReference>
<keyword evidence="10" id="KW-1185">Reference proteome</keyword>
<feature type="transmembrane region" description="Helical" evidence="7">
    <location>
        <begin position="442"/>
        <end position="463"/>
    </location>
</feature>
<comment type="subcellular location">
    <subcellularLocation>
        <location evidence="1">Membrane</location>
        <topology evidence="1">Multi-pass membrane protein</topology>
    </subcellularLocation>
</comment>
<feature type="transmembrane region" description="Helical" evidence="7">
    <location>
        <begin position="92"/>
        <end position="113"/>
    </location>
</feature>
<comment type="caution">
    <text evidence="9">The sequence shown here is derived from an EMBL/GenBank/DDBJ whole genome shotgun (WGS) entry which is preliminary data.</text>
</comment>
<feature type="transmembrane region" description="Helical" evidence="7">
    <location>
        <begin position="417"/>
        <end position="437"/>
    </location>
</feature>
<dbReference type="CDD" id="cd17335">
    <property type="entry name" value="MFS_MFSD6"/>
    <property type="match status" value="1"/>
</dbReference>
<evidence type="ECO:0000256" key="5">
    <source>
        <dbReference type="ARBA" id="ARBA00023136"/>
    </source>
</evidence>
<evidence type="ECO:0000256" key="6">
    <source>
        <dbReference type="SAM" id="MobiDB-lite"/>
    </source>
</evidence>
<dbReference type="InterPro" id="IPR051717">
    <property type="entry name" value="MFS_MFSD6"/>
</dbReference>
<dbReference type="SUPFAM" id="SSF103473">
    <property type="entry name" value="MFS general substrate transporter"/>
    <property type="match status" value="1"/>
</dbReference>
<feature type="transmembrane region" description="Helical" evidence="7">
    <location>
        <begin position="535"/>
        <end position="558"/>
    </location>
</feature>
<gene>
    <name evidence="9" type="ORF">O3P69_013132</name>
</gene>
<keyword evidence="5 7" id="KW-0472">Membrane</keyword>
<evidence type="ECO:0000256" key="7">
    <source>
        <dbReference type="SAM" id="Phobius"/>
    </source>
</evidence>
<dbReference type="Proteomes" id="UP001487740">
    <property type="component" value="Unassembled WGS sequence"/>
</dbReference>
<name>A0AAW0TYP2_SCYPA</name>
<dbReference type="GO" id="GO:0016020">
    <property type="term" value="C:membrane"/>
    <property type="evidence" value="ECO:0007669"/>
    <property type="project" value="UniProtKB-SubCell"/>
</dbReference>
<dbReference type="InterPro" id="IPR024989">
    <property type="entry name" value="MFS_assoc_dom"/>
</dbReference>
<feature type="compositionally biased region" description="Basic and acidic residues" evidence="6">
    <location>
        <begin position="614"/>
        <end position="630"/>
    </location>
</feature>
<evidence type="ECO:0000256" key="3">
    <source>
        <dbReference type="ARBA" id="ARBA00022692"/>
    </source>
</evidence>
<dbReference type="PANTHER" id="PTHR16172">
    <property type="entry name" value="MAJOR FACILITATOR SUPERFAMILY DOMAIN-CONTAINING PROTEIN 6-LIKE"/>
    <property type="match status" value="1"/>
</dbReference>
<proteinExistence type="inferred from homology"/>
<feature type="transmembrane region" description="Helical" evidence="7">
    <location>
        <begin position="380"/>
        <end position="405"/>
    </location>
</feature>
<evidence type="ECO:0000256" key="2">
    <source>
        <dbReference type="ARBA" id="ARBA00005241"/>
    </source>
</evidence>
<protein>
    <recommendedName>
        <fullName evidence="8">Major facilitator superfamily associated domain-containing protein</fullName>
    </recommendedName>
</protein>